<accession>A0A5K1FR12</accession>
<dbReference type="PANTHER" id="PTHR31286:SF99">
    <property type="entry name" value="DUF4283 DOMAIN-CONTAINING PROTEIN"/>
    <property type="match status" value="1"/>
</dbReference>
<feature type="compositionally biased region" description="Basic residues" evidence="2">
    <location>
        <begin position="17"/>
        <end position="26"/>
    </location>
</feature>
<dbReference type="InterPro" id="IPR001878">
    <property type="entry name" value="Znf_CCHC"/>
</dbReference>
<gene>
    <name evidence="4" type="ORF">NYM_LOCUS25837</name>
</gene>
<evidence type="ECO:0000313" key="4">
    <source>
        <dbReference type="EMBL" id="VVW65609.1"/>
    </source>
</evidence>
<dbReference type="PROSITE" id="PS50158">
    <property type="entry name" value="ZF_CCHC"/>
    <property type="match status" value="1"/>
</dbReference>
<reference evidence="4" key="1">
    <citation type="submission" date="2019-09" db="EMBL/GenBank/DDBJ databases">
        <authorList>
            <person name="Zhang L."/>
        </authorList>
    </citation>
    <scope>NUCLEOTIDE SEQUENCE</scope>
</reference>
<feature type="domain" description="CCHC-type" evidence="3">
    <location>
        <begin position="285"/>
        <end position="298"/>
    </location>
</feature>
<dbReference type="AlphaFoldDB" id="A0A5K1FR12"/>
<evidence type="ECO:0000256" key="1">
    <source>
        <dbReference type="PROSITE-ProRule" id="PRU00047"/>
    </source>
</evidence>
<keyword evidence="1" id="KW-0479">Metal-binding</keyword>
<keyword evidence="1" id="KW-0863">Zinc-finger</keyword>
<feature type="region of interest" description="Disordered" evidence="2">
    <location>
        <begin position="1"/>
        <end position="37"/>
    </location>
</feature>
<dbReference type="GO" id="GO:0003676">
    <property type="term" value="F:nucleic acid binding"/>
    <property type="evidence" value="ECO:0007669"/>
    <property type="project" value="InterPro"/>
</dbReference>
<dbReference type="Pfam" id="PF14111">
    <property type="entry name" value="DUF4283"/>
    <property type="match status" value="1"/>
</dbReference>
<dbReference type="Gramene" id="NC8G0219130.1">
    <property type="protein sequence ID" value="NC8G0219130.1:cds"/>
    <property type="gene ID" value="NC8G0219130"/>
</dbReference>
<sequence>MENSPDAPTLGDEVLKRTKKKYKRARPTSDIGDGSSDVAAVSADGAMFAPAPSMQERIPSYKDRLTGATPNRPTWTDWKYESSDDFLIDETVSDTEETLEQDDCVSFFAEKKRAMRQPWRNALIIKLLGKVLGYKALPSLIKQLWVLQGNYRIVDLGIDYFLIKFEKMEDYKQVLDGGPWVIGGHYLTVRQWTSNFSSSSDKIANLIAWIPFPELPLEYYHSVALRRIAAKVGRVVHLDDTTANVMRGSFARVCVELDLSEPLRPSLWLGKFRQRVKYEGLQLICFYCGRFGHKKEDCSMIIM</sequence>
<dbReference type="InterPro" id="IPR025558">
    <property type="entry name" value="DUF4283"/>
</dbReference>
<dbReference type="EMBL" id="LR721786">
    <property type="protein sequence ID" value="VVW65609.1"/>
    <property type="molecule type" value="Genomic_DNA"/>
</dbReference>
<evidence type="ECO:0000256" key="2">
    <source>
        <dbReference type="SAM" id="MobiDB-lite"/>
    </source>
</evidence>
<proteinExistence type="predicted"/>
<keyword evidence="1" id="KW-0862">Zinc</keyword>
<dbReference type="PANTHER" id="PTHR31286">
    <property type="entry name" value="GLYCINE-RICH CELL WALL STRUCTURAL PROTEIN 1.8-LIKE"/>
    <property type="match status" value="1"/>
</dbReference>
<dbReference type="GO" id="GO:0008270">
    <property type="term" value="F:zinc ion binding"/>
    <property type="evidence" value="ECO:0007669"/>
    <property type="project" value="UniProtKB-KW"/>
</dbReference>
<evidence type="ECO:0000259" key="3">
    <source>
        <dbReference type="PROSITE" id="PS50158"/>
    </source>
</evidence>
<protein>
    <recommendedName>
        <fullName evidence="3">CCHC-type domain-containing protein</fullName>
    </recommendedName>
</protein>
<organism evidence="4">
    <name type="scientific">Nymphaea colorata</name>
    <name type="common">pocket water lily</name>
    <dbReference type="NCBI Taxonomy" id="210225"/>
    <lineage>
        <taxon>Eukaryota</taxon>
        <taxon>Viridiplantae</taxon>
        <taxon>Streptophyta</taxon>
        <taxon>Embryophyta</taxon>
        <taxon>Tracheophyta</taxon>
        <taxon>Spermatophyta</taxon>
        <taxon>Magnoliopsida</taxon>
        <taxon>Nymphaeales</taxon>
        <taxon>Nymphaeaceae</taxon>
        <taxon>Nymphaea</taxon>
    </lineage>
</organism>
<dbReference type="InterPro" id="IPR040256">
    <property type="entry name" value="At4g02000-like"/>
</dbReference>
<name>A0A5K1FR12_9MAGN</name>